<dbReference type="InterPro" id="IPR024317">
    <property type="entry name" value="Dynein_heavy_chain_D4_dom"/>
</dbReference>
<evidence type="ECO:0000256" key="9">
    <source>
        <dbReference type="ARBA" id="ARBA00022846"/>
    </source>
</evidence>
<dbReference type="Gene3D" id="1.20.1270.280">
    <property type="match status" value="1"/>
</dbReference>
<dbReference type="InterPro" id="IPR003593">
    <property type="entry name" value="AAA+_ATPase"/>
</dbReference>
<dbReference type="Gene3D" id="1.10.472.130">
    <property type="match status" value="1"/>
</dbReference>
<dbReference type="Gene3D" id="1.20.58.1120">
    <property type="match status" value="1"/>
</dbReference>
<dbReference type="GO" id="GO:0045505">
    <property type="term" value="F:dynein intermediate chain binding"/>
    <property type="evidence" value="ECO:0007669"/>
    <property type="project" value="InterPro"/>
</dbReference>
<dbReference type="FunFam" id="1.10.8.710:FF:000001">
    <property type="entry name" value="Dynein axonemal heavy chain 2"/>
    <property type="match status" value="1"/>
</dbReference>
<dbReference type="Gene3D" id="1.10.8.1220">
    <property type="match status" value="1"/>
</dbReference>
<dbReference type="InterPro" id="IPR013602">
    <property type="entry name" value="Dynein_heavy_linker"/>
</dbReference>
<evidence type="ECO:0000256" key="4">
    <source>
        <dbReference type="ARBA" id="ARBA00022490"/>
    </source>
</evidence>
<evidence type="ECO:0000256" key="2">
    <source>
        <dbReference type="ARBA" id="ARBA00004430"/>
    </source>
</evidence>
<keyword evidence="15" id="KW-0966">Cell projection</keyword>
<dbReference type="FunFam" id="3.40.50.300:FF:002141">
    <property type="entry name" value="Dynein heavy chain"/>
    <property type="match status" value="1"/>
</dbReference>
<dbReference type="InterPro" id="IPR043160">
    <property type="entry name" value="Dynein_C_barrel"/>
</dbReference>
<dbReference type="Pfam" id="PF03028">
    <property type="entry name" value="Dynein_heavy"/>
    <property type="match status" value="1"/>
</dbReference>
<dbReference type="FunFam" id="1.20.1270.280:FF:000005">
    <property type="entry name" value="Dynein axonemal heavy chain 10"/>
    <property type="match status" value="1"/>
</dbReference>
<dbReference type="GO" id="GO:0005524">
    <property type="term" value="F:ATP binding"/>
    <property type="evidence" value="ECO:0007669"/>
    <property type="project" value="UniProtKB-KW"/>
</dbReference>
<feature type="coiled-coil region" evidence="16">
    <location>
        <begin position="3321"/>
        <end position="3348"/>
    </location>
</feature>
<organism evidence="18 19">
    <name type="scientific">Rotaria magnacalcarata</name>
    <dbReference type="NCBI Taxonomy" id="392030"/>
    <lineage>
        <taxon>Eukaryota</taxon>
        <taxon>Metazoa</taxon>
        <taxon>Spiralia</taxon>
        <taxon>Gnathifera</taxon>
        <taxon>Rotifera</taxon>
        <taxon>Eurotatoria</taxon>
        <taxon>Bdelloidea</taxon>
        <taxon>Philodinida</taxon>
        <taxon>Philodinidae</taxon>
        <taxon>Rotaria</taxon>
    </lineage>
</organism>
<keyword evidence="13" id="KW-0505">Motor protein</keyword>
<dbReference type="GO" id="GO:0007018">
    <property type="term" value="P:microtubule-based movement"/>
    <property type="evidence" value="ECO:0007669"/>
    <property type="project" value="InterPro"/>
</dbReference>
<protein>
    <recommendedName>
        <fullName evidence="17">AAA+ ATPase domain-containing protein</fullName>
    </recommendedName>
</protein>
<name>A0A816MRR4_9BILA</name>
<evidence type="ECO:0000313" key="18">
    <source>
        <dbReference type="EMBL" id="CAF2013661.1"/>
    </source>
</evidence>
<dbReference type="GO" id="GO:0051959">
    <property type="term" value="F:dynein light intermediate chain binding"/>
    <property type="evidence" value="ECO:0007669"/>
    <property type="project" value="InterPro"/>
</dbReference>
<keyword evidence="11 16" id="KW-0175">Coiled coil</keyword>
<dbReference type="Gene3D" id="1.10.8.720">
    <property type="entry name" value="Region D6 of dynein motor"/>
    <property type="match status" value="1"/>
</dbReference>
<feature type="domain" description="AAA+ ATPase" evidence="17">
    <location>
        <begin position="2079"/>
        <end position="2216"/>
    </location>
</feature>
<dbReference type="FunFam" id="3.10.490.20:FF:000006">
    <property type="entry name" value="Dynein axonemal heavy chain 10"/>
    <property type="match status" value="1"/>
</dbReference>
<evidence type="ECO:0000256" key="7">
    <source>
        <dbReference type="ARBA" id="ARBA00022741"/>
    </source>
</evidence>
<dbReference type="InterPro" id="IPR024743">
    <property type="entry name" value="Dynein_HC_stalk"/>
</dbReference>
<keyword evidence="9" id="KW-0282">Flagellum</keyword>
<feature type="domain" description="AAA+ ATPase" evidence="17">
    <location>
        <begin position="2361"/>
        <end position="2489"/>
    </location>
</feature>
<dbReference type="FunFam" id="3.40.50.300:FF:002429">
    <property type="entry name" value="Dynein heavy chain, putative"/>
    <property type="match status" value="1"/>
</dbReference>
<dbReference type="FunFam" id="3.40.50.300:FF:000153">
    <property type="entry name" value="Dynein axonemal heavy chain 1"/>
    <property type="match status" value="1"/>
</dbReference>
<dbReference type="FunFam" id="3.40.50.300:FF:000049">
    <property type="entry name" value="Dynein, axonemal, heavy chain 5"/>
    <property type="match status" value="1"/>
</dbReference>
<evidence type="ECO:0000256" key="1">
    <source>
        <dbReference type="ARBA" id="ARBA00004230"/>
    </source>
</evidence>
<dbReference type="GO" id="GO:0005874">
    <property type="term" value="C:microtubule"/>
    <property type="evidence" value="ECO:0007669"/>
    <property type="project" value="UniProtKB-KW"/>
</dbReference>
<dbReference type="InterPro" id="IPR042222">
    <property type="entry name" value="Dynein_2_N"/>
</dbReference>
<dbReference type="InterPro" id="IPR013594">
    <property type="entry name" value="Dynein_heavy_tail"/>
</dbReference>
<evidence type="ECO:0000256" key="10">
    <source>
        <dbReference type="ARBA" id="ARBA00023017"/>
    </source>
</evidence>
<dbReference type="Gene3D" id="1.20.140.100">
    <property type="entry name" value="Dynein heavy chain, N-terminal domain 2"/>
    <property type="match status" value="1"/>
</dbReference>
<dbReference type="InterPro" id="IPR042228">
    <property type="entry name" value="Dynein_linker_3"/>
</dbReference>
<accession>A0A816MRR4</accession>
<dbReference type="InterPro" id="IPR035706">
    <property type="entry name" value="AAA_9"/>
</dbReference>
<dbReference type="GO" id="GO:0005858">
    <property type="term" value="C:axonemal dynein complex"/>
    <property type="evidence" value="ECO:0007669"/>
    <property type="project" value="UniProtKB-ARBA"/>
</dbReference>
<dbReference type="Pfam" id="PF12775">
    <property type="entry name" value="AAA_7"/>
    <property type="match status" value="1"/>
</dbReference>
<dbReference type="InterPro" id="IPR041589">
    <property type="entry name" value="DNAH3_AAA_lid_1"/>
</dbReference>
<dbReference type="Gene3D" id="1.10.8.710">
    <property type="match status" value="1"/>
</dbReference>
<dbReference type="InterPro" id="IPR041658">
    <property type="entry name" value="AAA_lid_11"/>
</dbReference>
<dbReference type="Pfam" id="PF08393">
    <property type="entry name" value="DHC_N2"/>
    <property type="match status" value="1"/>
</dbReference>
<feature type="coiled-coil region" evidence="16">
    <location>
        <begin position="1442"/>
        <end position="1469"/>
    </location>
</feature>
<keyword evidence="7" id="KW-0547">Nucleotide-binding</keyword>
<dbReference type="Gene3D" id="1.20.920.30">
    <property type="match status" value="1"/>
</dbReference>
<evidence type="ECO:0000256" key="6">
    <source>
        <dbReference type="ARBA" id="ARBA00022737"/>
    </source>
</evidence>
<dbReference type="Gene3D" id="1.10.287.2620">
    <property type="match status" value="1"/>
</dbReference>
<keyword evidence="6" id="KW-0677">Repeat</keyword>
<dbReference type="FunFam" id="3.40.50.300:FF:000044">
    <property type="entry name" value="Dynein heavy chain 5, axonemal"/>
    <property type="match status" value="1"/>
</dbReference>
<evidence type="ECO:0000256" key="15">
    <source>
        <dbReference type="ARBA" id="ARBA00023273"/>
    </source>
</evidence>
<dbReference type="Proteomes" id="UP000663824">
    <property type="component" value="Unassembled WGS sequence"/>
</dbReference>
<dbReference type="Pfam" id="PF12781">
    <property type="entry name" value="AAA_9"/>
    <property type="match status" value="1"/>
</dbReference>
<dbReference type="SMART" id="SM00382">
    <property type="entry name" value="AAA"/>
    <property type="match status" value="3"/>
</dbReference>
<comment type="subcellular location">
    <subcellularLocation>
        <location evidence="1">Cell projection</location>
        <location evidence="1">Cilium</location>
        <location evidence="1">Flagellum</location>
    </subcellularLocation>
    <subcellularLocation>
        <location evidence="2">Cytoplasm</location>
        <location evidence="2">Cytoskeleton</location>
        <location evidence="2">Cilium axoneme</location>
    </subcellularLocation>
</comment>
<dbReference type="EMBL" id="CAJNRE010003243">
    <property type="protein sequence ID" value="CAF2013661.1"/>
    <property type="molecule type" value="Genomic_DNA"/>
</dbReference>
<keyword evidence="4" id="KW-0963">Cytoplasm</keyword>
<evidence type="ECO:0000256" key="11">
    <source>
        <dbReference type="ARBA" id="ARBA00023054"/>
    </source>
</evidence>
<dbReference type="InterPro" id="IPR035699">
    <property type="entry name" value="AAA_6"/>
</dbReference>
<dbReference type="InterPro" id="IPR041228">
    <property type="entry name" value="Dynein_C"/>
</dbReference>
<dbReference type="InterPro" id="IPR041466">
    <property type="entry name" value="Dynein_AAA5_ext"/>
</dbReference>
<dbReference type="Gene3D" id="3.10.490.20">
    <property type="match status" value="1"/>
</dbReference>
<dbReference type="Gene3D" id="3.20.180.20">
    <property type="entry name" value="Dynein heavy chain, N-terminal domain 2"/>
    <property type="match status" value="1"/>
</dbReference>
<dbReference type="InterPro" id="IPR004273">
    <property type="entry name" value="Dynein_heavy_D6_P-loop"/>
</dbReference>
<dbReference type="Pfam" id="PF12780">
    <property type="entry name" value="AAA_8"/>
    <property type="match status" value="1"/>
</dbReference>
<proteinExistence type="inferred from homology"/>
<keyword evidence="8" id="KW-0067">ATP-binding</keyword>
<dbReference type="Pfam" id="PF12774">
    <property type="entry name" value="AAA_6"/>
    <property type="match status" value="1"/>
</dbReference>
<dbReference type="InterPro" id="IPR042219">
    <property type="entry name" value="AAA_lid_11_sf"/>
</dbReference>
<dbReference type="Gene3D" id="6.10.140.1060">
    <property type="match status" value="1"/>
</dbReference>
<dbReference type="FunFam" id="1.20.920.30:FF:000002">
    <property type="entry name" value="Dynein axonemal heavy chain 3"/>
    <property type="match status" value="1"/>
</dbReference>
<keyword evidence="5" id="KW-0493">Microtubule</keyword>
<comment type="caution">
    <text evidence="18">The sequence shown here is derived from an EMBL/GenBank/DDBJ whole genome shotgun (WGS) entry which is preliminary data.</text>
</comment>
<evidence type="ECO:0000313" key="19">
    <source>
        <dbReference type="Proteomes" id="UP000663824"/>
    </source>
</evidence>
<dbReference type="Gene3D" id="1.20.920.20">
    <property type="match status" value="1"/>
</dbReference>
<evidence type="ECO:0000256" key="8">
    <source>
        <dbReference type="ARBA" id="ARBA00022840"/>
    </source>
</evidence>
<keyword evidence="10" id="KW-0243">Dynein</keyword>
<dbReference type="GO" id="GO:0031514">
    <property type="term" value="C:motile cilium"/>
    <property type="evidence" value="ECO:0007669"/>
    <property type="project" value="UniProtKB-SubCell"/>
</dbReference>
<evidence type="ECO:0000256" key="14">
    <source>
        <dbReference type="ARBA" id="ARBA00023212"/>
    </source>
</evidence>
<feature type="coiled-coil region" evidence="16">
    <location>
        <begin position="3544"/>
        <end position="3588"/>
    </location>
</feature>
<evidence type="ECO:0000256" key="13">
    <source>
        <dbReference type="ARBA" id="ARBA00023175"/>
    </source>
</evidence>
<dbReference type="GO" id="GO:0008569">
    <property type="term" value="F:minus-end-directed microtubule motor activity"/>
    <property type="evidence" value="ECO:0007669"/>
    <property type="project" value="InterPro"/>
</dbReference>
<dbReference type="Pfam" id="PF17852">
    <property type="entry name" value="Dynein_AAA_lid"/>
    <property type="match status" value="1"/>
</dbReference>
<evidence type="ECO:0000256" key="16">
    <source>
        <dbReference type="SAM" id="Coils"/>
    </source>
</evidence>
<dbReference type="Pfam" id="PF12777">
    <property type="entry name" value="MT"/>
    <property type="match status" value="1"/>
</dbReference>
<keyword evidence="12" id="KW-0969">Cilium</keyword>
<dbReference type="FunFam" id="1.10.287.2620:FF:000002">
    <property type="entry name" value="Dynein heavy chain 2, axonemal"/>
    <property type="match status" value="1"/>
</dbReference>
<evidence type="ECO:0000259" key="17">
    <source>
        <dbReference type="SMART" id="SM00382"/>
    </source>
</evidence>
<dbReference type="Gene3D" id="3.40.50.300">
    <property type="entry name" value="P-loop containing nucleotide triphosphate hydrolases"/>
    <property type="match status" value="5"/>
</dbReference>
<evidence type="ECO:0000256" key="12">
    <source>
        <dbReference type="ARBA" id="ARBA00023069"/>
    </source>
</evidence>
<dbReference type="FunFam" id="1.10.8.1220:FF:000001">
    <property type="entry name" value="Dynein axonemal heavy chain 5"/>
    <property type="match status" value="1"/>
</dbReference>
<evidence type="ECO:0000256" key="3">
    <source>
        <dbReference type="ARBA" id="ARBA00008887"/>
    </source>
</evidence>
<dbReference type="Pfam" id="PF18198">
    <property type="entry name" value="AAA_lid_11"/>
    <property type="match status" value="1"/>
</dbReference>
<dbReference type="Pfam" id="PF08385">
    <property type="entry name" value="DHC_N1"/>
    <property type="match status" value="1"/>
</dbReference>
<dbReference type="InterPro" id="IPR027417">
    <property type="entry name" value="P-loop_NTPase"/>
</dbReference>
<dbReference type="FunFam" id="1.20.140.100:FF:000001">
    <property type="entry name" value="dynein heavy chain 17, axonemal"/>
    <property type="match status" value="1"/>
</dbReference>
<sequence length="4851" mass="571053">MLDDFRVEWLCRRTCQMLNIDRSIFIDMLERHNGFNEDHIDKFLTTNTALHERSYALIFHREDSKREVWQLIETIDEEELNDLDDDETDQQFILNINQPINIETEFSIDYVMNYARLSSGDSIDSAYEYLKTIQRLLVMNQYDNKNYYFELKSYRETHLYCEYYHYHNLTKKTFVYFIRTDIQQYLIQSSTFDEMNLIMNENITYGFIPEEQPLVSLVEILSLIYHDILPSVNQQSSTNELMSSSNETLTQRDQLQLGLNRFRLHIKSTLRQMQGEFNLTIPNRDLLVSGDETDEEYVENFEFIVYNWERILQEEMNNELNRRVLNSSPLAELEFWHERSIRITSILEQMKKDDVMKIIRVLTNIDSPSLSGFNNIKLQLQSYLLEATDNYKFLLTIDRHLKILQMEKSFQTIIHMLPNLMQGLKTIWTMSKYYNKDERFVPLMEKIANEIINRVQQKIDIKTLLSSYTLNEAEQFCYQSKQLLLQWKIEYQNTRAKLENDKHSFSTWNFEHRILFDKTDYLSQICDDLIRMLSNLNEFYDIFGLEMKAVTGDEQMVDRVLEHVAGLKNSFLSCHFDMFNRENSQQWHSFIEEFNHRSSIIEQEAKIFIRASFTQLRSAETAFDMLMKFQKIDTTHVLAYEMVRQFTAILLQYCKEIDGTYDLFVKYKDNPPIFKGLPSIAGAIQWSRFLFKRIKLPMIKFLSVDQLVQSEQGATAKQRFIEIGTLLKKYEEELFTKWLDSIIKNLPMYLKQSLLIDAEQRPDLFLDSNHVELIHSSPGYRLPLYITKKDINRMPTSIDQSHSIVNKLTLYKEKCHLFQYVFDPVGTKKKIEIKYLINYDPNLKESLTECYYLEKLGFNLPESIIQINLQYSKFEQVSNELRLMLEDYHLTIASLDTIEVSLLQSSIEQIQNSIQPGVSRISFGEIGNLDYINQCKQKLEQFHSILNQIRKISSVIREHLESFRFCIIDPTVPKHDDGMLFRLIYFFKSYLNQLSPSMTPKSFESYLQIEINLINHDDIPVLNKKNEFFYLGNLFTCREYFEFLSMKRHDIGLSLKRRYELIGPLLTKIEALVFGTNTGKHKNMHPFYVYWENEIFSSLVELVIRNLCQFYENIFGTSSLFTVDVILAPPRIKLQPPLEEIMNSIRRSAHAISQLPKHFVRWLHGTCLPCPSTSVHEENLEAPDFTFYNDVRQHPDVASALKPVRSYVSGLVTHLNRILSQLLTYNDLWKSDKQKYTNRFALKSRTYSDYDETMTVFSKINQTFDRFLINKNIYSLELCFKQFHQALKHHCKEWIHHYGQHLYLNMSNKLKEIDHVLKNLLQGLNHDADTVPDLKFVLNIITQINQQQESIGHQIDEIVQSYQILGEHHFEYPQTERILMNTLSSRLEELVEQSRIVQHRLKPIRERFREIIQYDIDLFQRMIDELVEKFDNYGPYRIENDLDQIFLLVKQYEKDIDKIEQRKIEIINMMKLFHMSLISYPNLIRVQKEINGLNILFNLYEEFKRNKKLWSNILWSELHINDLIVNVDLFIKNFRRLSPNIKTTIVGHSVEKYLADFRSSLPIMVDLKNEALRERHWQQIIQETNIDIDLANSILTLENIFQMNLHQYHDTIQSILQTAMKELQIEKNLNDIQQQWDTMRFQIHKHYRHATGTNFQQERGFIITGVDDILQALEDSILLLNSIVSSRFVGIYLSQVEQWIQILSLISDVIKLWAIVQQKWMYLENIFIGSNLQFGEDAKRFDTADKLYRKIMLETSRNSLVKDVCMHPGRYDELKSILMLIEKIQKNLNEYLNTKRQLFPRFYFLSDDELLSIIGSLNPNHIQGYLQKLFDNIAALNFVQYDKLTAFKHKQDDELIHFNSSDENSIYAIAMISLENEEMLFLNPIECNGKVEIWMSNIEKEMKYSNRWLTKEAIFYYRFKQNRLEWMRKYIGMVVLAVNQLWSTWEIEDQFDKMNKQNQRLAMKNYVKQLNFQIEEIVLEMRKFLKSNEYNKFETVLTIDVHTRDMVDILIRDGINERHDFSWQSQLRFYWFSNEDNLFLQQCNGKFEYGYEYMGLNGRLIITPLTDRIYLTVTQALSMFLGCAPAGPAGTGKTESIKDLAKAMGLLCVVTNCGEGMDYQSMGKNLNGLCQTGAWGCFDEFNRIEASVLSVVSTQVKSIQQALSLHLKEFSFEHNQIQLLSTVGIFVTMNPGYAGRTELPESVKTLFRPVVVIVPDMQYIGEIKLFANGFIHAKILAKKMVTLYRYASELLSKQYHYDWGLRSFKAVLSMTGYLKRTSMKDDLEEIVLLKALRDTNIPKFIYEDAHLFRTLLNDLFPNIHCPDISYENLNQIIKDVLIHQHYILVPEQIQKIIQLYETMMTRHSTMLVGPTGGGKTVVLNTLAEAQTQMGMKTHLYILNPKALSVAELYGTLDPLTREWTDGVVSMLYRMINRPTTRNERRYIVFDGDVDALWIENMNSVMDDNKLLTLANGERIRLQDYCSLLFEVGDLKYASPATVSRCGMVYLDSEHLGPDPIWKRWLNTNLIDRSNEKDQLDLLYHRYTKNLLNFIYFGQTETERRPRMKMIVPLTQVNIIVQLTKLLDSLFLPLLHHEKKDPVQLNSDKIHVVFLQTLIWSFGACLKQDDRIFFDTFLRYLSGLSNAPIGSRAKAGQLPDEKLLLFDYIFQPDIDQWIKWKDLIPQYEHDRSKRFTELLVPTVDTIRLEWLMKSMISIHQPVLFVGDTGSSKTATILSCIRHFDAQHTNLILNFSSRTKSIDVQRSIETQLEKRSKDTYGPSAGNKLIVFLDDMSMPKIDQYGTQQAIALLKLLVEKHGMYERNEELNWKFVTDIDWIAAMSAPGGSNNNIDPRFVSHFSTFYISPPSHESLFRIFSTILQSHVTIFPIEVQELIPNIIKFTLQVYNAILRSFVPTPAKFYYIFSLRDLSRIIQSLLQATPERFDTIERFTRVWLHECIRVFSDRFNAAKDHELFNRILETIIDNNSLLKSHRNYLFRKPILFSDYRTALKEDEPKIYEDLQDYHAIKSLFDEIILEYKEQYGQMNIVLFNDALEHLTRIYRVLRLDRGHLLLIGTGGSGKKILAKISAFTAKCQIFEIQLTRNYNEISFREDLKNLFYQIGLKNVKTAFILNDAQIVDESFLEYVNNILSNGIVPALFTEEERDGIINEIRAEATEYVKKSINENIWHYFIEKCTLNLHVILCMNPSGNLLRNRARNFPALINNTTIDYFDRWPQQALYAVAEHFISRFQLISDEYKNNIIEHMGMVHESANFYCDIYVEKMRRSAYATPKNYLDFIHTFTQLYKQKKDDLSKQAERLNVGIIRIDEASILIEEMDKKLGKQRKELEIKTKKCDDLLTEITDLTAKQTERKSRALEKKLIVDEQLITIDKEKHEAESQLAETMPALLEAQQGLDTLKSTDITEMRSFANPVDTLRLIGYCMLIYLGHPSISWKDVRAVMADMKFITNLKTRDPDLFTSKQAVQLKIYLKKLEEKLDPNHLYSTLEKSERDIKLVTLMTNVSRVGGSLLKFIHAIDNYMDKYRETKPKKERLLSIENDYENNLSELNRLEISIEKLTNILDDFRKRFDAAMEDKLKFQQETEIALRRRTAAETLLSGFKSEISRWKEELNSMKQYENELIGNCLLASAFLAYCSSFSYEIRQELLNNQWRKYLNEKNILLTKNFQIQNFLSTNVEISEWNSQGLPADEFSIQNGILTLQTNRFPYCIDPQLQCLLWIQQREKKANLKILSMRDRDFLKHFELAIKYGYPVLFKDVDEYIDPIILDILSKNLQGDTTHQYVKLGDKYIDIDRNFRMYLTCRLSNPILSTLHFSYSKVINYTVTLKGLEEQLLSSLVKIERRELEEMRETLIQEIFENQHQQKSLEDSLLRELTTSTGNILDNTELIETLENTKIKVNEVIQALNLGERTRQDIEKLRDTYRLAARRGAVLYFSLVQMSIINSMYQYSLNAFLSVFEYSVKSSQTNLKLNKRLESIINTLTYQIYCYGTTGMFEKHKLLYSFLITIQIELDEQKINYNQIDFFLKGNLSLDRSLTMKTKPTFNWLTNDAWHHCLQLSKMFPEHFQNLLIHIQEYHHDWKQWIECDEPENYLFPNLYNELLNDFERLMLLRCFCQNRIIFAINNYITKIMGEKYITPPTIYFDSIFEQSTSQIPIIFILSPGSDPTNDIQKLAERKNQIHKINIENGTTGNDEHKSLRILAMGQGQEKLALQALHAAQHQGTWLLLQNCHLLLSFLNELEKELELSTKSHPDFRLWMTTEPIEKFPIGLLQKSYKVVIEPPSTIKLNLRSTFVNLNLQTFTESDHPAYPCMIFILAFFHAIILDRRKYDKIGWSCIYDFNESDFYVSVDILKAYLNMSLERGSLTIQWPTLRYLIGEVIYGGRVIDSYDQRLIQTYMKEYFGDFVFDHLQPFHFFNDRNKSLKYDYFIPELRDFLSAKRRWLLKEANITIEPQIEYNFEHVLPGKISSLFQRNINVDANPIEPQQFDYQFLSKNVLFNQFFHYSIFRDFYLAYIDRLPLYSPPDVLGLHANAEINYLTKTAFEIYSNMLDLQPEQHDIEDNSSREQFVLSLIDDILQQIPPKNDLNSIKQKFKQVSTPLTIVLLQEIQRFNLLTSIMWKSLNELKQALNGQISFSIQLEEINKHLYHGQLPSLWRSYAPETKKSLGNWMEHFQRRNQQYEKWIQTGELKIINLSGLHVPESYLAAIVQIAARKNQWPLDKVTFYTNVTKWQNIDDVDESLQSICLIEGLYLEGAGWDTTNHCLTEQSNKQLIQMMPLIKIIPSETYRTNMTNYLLAPAYVTSNRRNTMGTGLVFEANLYSKKDISHWILNGVCLLLNND</sequence>
<evidence type="ECO:0000256" key="5">
    <source>
        <dbReference type="ARBA" id="ARBA00022701"/>
    </source>
</evidence>
<reference evidence="18" key="1">
    <citation type="submission" date="2021-02" db="EMBL/GenBank/DDBJ databases">
        <authorList>
            <person name="Nowell W R."/>
        </authorList>
    </citation>
    <scope>NUCLEOTIDE SEQUENCE</scope>
</reference>
<comment type="similarity">
    <text evidence="3">Belongs to the dynein heavy chain family.</text>
</comment>
<dbReference type="Pfam" id="PF17857">
    <property type="entry name" value="AAA_lid_1"/>
    <property type="match status" value="1"/>
</dbReference>
<keyword evidence="14" id="KW-0206">Cytoskeleton</keyword>
<dbReference type="InterPro" id="IPR043157">
    <property type="entry name" value="Dynein_AAA1S"/>
</dbReference>
<dbReference type="SUPFAM" id="SSF52540">
    <property type="entry name" value="P-loop containing nucleoside triphosphate hydrolases"/>
    <property type="match status" value="4"/>
</dbReference>
<feature type="domain" description="AAA+ ATPase" evidence="17">
    <location>
        <begin position="2713"/>
        <end position="2865"/>
    </location>
</feature>
<gene>
    <name evidence="18" type="ORF">MBJ925_LOCUS8852</name>
</gene>
<dbReference type="PANTHER" id="PTHR22878">
    <property type="entry name" value="DYNEIN HEAVY CHAIN 6, AXONEMAL-LIKE-RELATED"/>
    <property type="match status" value="1"/>
</dbReference>
<dbReference type="PANTHER" id="PTHR22878:SF63">
    <property type="entry name" value="DYNEIN AXONEMAL HEAVY CHAIN 10"/>
    <property type="match status" value="1"/>
</dbReference>
<dbReference type="InterPro" id="IPR026983">
    <property type="entry name" value="DHC"/>
</dbReference>
<dbReference type="Pfam" id="PF18199">
    <property type="entry name" value="Dynein_C"/>
    <property type="match status" value="1"/>
</dbReference>